<evidence type="ECO:0000313" key="1">
    <source>
        <dbReference type="EMBL" id="KAG2101031.1"/>
    </source>
</evidence>
<dbReference type="OrthoDB" id="3044168at2759"/>
<accession>A0A9P7JRD6</accession>
<dbReference type="AlphaFoldDB" id="A0A9P7JRD6"/>
<organism evidence="1 2">
    <name type="scientific">Suillus discolor</name>
    <dbReference type="NCBI Taxonomy" id="1912936"/>
    <lineage>
        <taxon>Eukaryota</taxon>
        <taxon>Fungi</taxon>
        <taxon>Dikarya</taxon>
        <taxon>Basidiomycota</taxon>
        <taxon>Agaricomycotina</taxon>
        <taxon>Agaricomycetes</taxon>
        <taxon>Agaricomycetidae</taxon>
        <taxon>Boletales</taxon>
        <taxon>Suillineae</taxon>
        <taxon>Suillaceae</taxon>
        <taxon>Suillus</taxon>
    </lineage>
</organism>
<sequence>MLVSSLTSPSTSPLMLTHIISFPGVIDTSKSILIHTSHLTLSLLASRSCSHLVIPPTFYTYPNQEPTPHFFRSSWLLALGDLARLRAKSKSQMSIKSSSDHPTAWVDNSPSPSIGVVAVRMISVELEKEHWRKHFTWSCASAEASRSS</sequence>
<reference evidence="1" key="1">
    <citation type="journal article" date="2020" name="New Phytol.">
        <title>Comparative genomics reveals dynamic genome evolution in host specialist ectomycorrhizal fungi.</title>
        <authorList>
            <person name="Lofgren L.A."/>
            <person name="Nguyen N.H."/>
            <person name="Vilgalys R."/>
            <person name="Ruytinx J."/>
            <person name="Liao H.L."/>
            <person name="Branco S."/>
            <person name="Kuo A."/>
            <person name="LaButti K."/>
            <person name="Lipzen A."/>
            <person name="Andreopoulos W."/>
            <person name="Pangilinan J."/>
            <person name="Riley R."/>
            <person name="Hundley H."/>
            <person name="Na H."/>
            <person name="Barry K."/>
            <person name="Grigoriev I.V."/>
            <person name="Stajich J.E."/>
            <person name="Kennedy P.G."/>
        </authorList>
    </citation>
    <scope>NUCLEOTIDE SEQUENCE</scope>
    <source>
        <strain evidence="1">FC423</strain>
    </source>
</reference>
<comment type="caution">
    <text evidence="1">The sequence shown here is derived from an EMBL/GenBank/DDBJ whole genome shotgun (WGS) entry which is preliminary data.</text>
</comment>
<dbReference type="GeneID" id="64704151"/>
<gene>
    <name evidence="1" type="ORF">F5147DRAFT_776762</name>
</gene>
<protein>
    <submittedName>
        <fullName evidence="1">Uncharacterized protein</fullName>
    </submittedName>
</protein>
<dbReference type="Proteomes" id="UP000823399">
    <property type="component" value="Unassembled WGS sequence"/>
</dbReference>
<keyword evidence="2" id="KW-1185">Reference proteome</keyword>
<evidence type="ECO:0000313" key="2">
    <source>
        <dbReference type="Proteomes" id="UP000823399"/>
    </source>
</evidence>
<dbReference type="EMBL" id="JABBWM010000052">
    <property type="protein sequence ID" value="KAG2101031.1"/>
    <property type="molecule type" value="Genomic_DNA"/>
</dbReference>
<dbReference type="RefSeq" id="XP_041289678.1">
    <property type="nucleotide sequence ID" value="XM_041441892.1"/>
</dbReference>
<name>A0A9P7JRD6_9AGAM</name>
<proteinExistence type="predicted"/>